<accession>A0ABV7WNS5</accession>
<feature type="transmembrane region" description="Helical" evidence="1">
    <location>
        <begin position="280"/>
        <end position="299"/>
    </location>
</feature>
<feature type="transmembrane region" description="Helical" evidence="1">
    <location>
        <begin position="159"/>
        <end position="180"/>
    </location>
</feature>
<evidence type="ECO:0000256" key="1">
    <source>
        <dbReference type="SAM" id="Phobius"/>
    </source>
</evidence>
<keyword evidence="1" id="KW-0812">Transmembrane</keyword>
<feature type="transmembrane region" description="Helical" evidence="1">
    <location>
        <begin position="65"/>
        <end position="87"/>
    </location>
</feature>
<organism evidence="3 4">
    <name type="scientific">Reinekea marina</name>
    <dbReference type="NCBI Taxonomy" id="1310421"/>
    <lineage>
        <taxon>Bacteria</taxon>
        <taxon>Pseudomonadati</taxon>
        <taxon>Pseudomonadota</taxon>
        <taxon>Gammaproteobacteria</taxon>
        <taxon>Oceanospirillales</taxon>
        <taxon>Saccharospirillaceae</taxon>
        <taxon>Reinekea</taxon>
    </lineage>
</organism>
<reference evidence="4" key="1">
    <citation type="journal article" date="2019" name="Int. J. Syst. Evol. Microbiol.">
        <title>The Global Catalogue of Microorganisms (GCM) 10K type strain sequencing project: providing services to taxonomists for standard genome sequencing and annotation.</title>
        <authorList>
            <consortium name="The Broad Institute Genomics Platform"/>
            <consortium name="The Broad Institute Genome Sequencing Center for Infectious Disease"/>
            <person name="Wu L."/>
            <person name="Ma J."/>
        </authorList>
    </citation>
    <scope>NUCLEOTIDE SEQUENCE [LARGE SCALE GENOMIC DNA]</scope>
    <source>
        <strain evidence="4">CECT 8288</strain>
    </source>
</reference>
<dbReference type="PANTHER" id="PTHR22911:SF137">
    <property type="entry name" value="SOLUTE CARRIER FAMILY 35 MEMBER G2-RELATED"/>
    <property type="match status" value="1"/>
</dbReference>
<evidence type="ECO:0000313" key="3">
    <source>
        <dbReference type="EMBL" id="MFC3700976.1"/>
    </source>
</evidence>
<dbReference type="RefSeq" id="WP_290280331.1">
    <property type="nucleotide sequence ID" value="NZ_JAUFQI010000001.1"/>
</dbReference>
<feature type="transmembrane region" description="Helical" evidence="1">
    <location>
        <begin position="36"/>
        <end position="53"/>
    </location>
</feature>
<dbReference type="PANTHER" id="PTHR22911">
    <property type="entry name" value="ACYL-MALONYL CONDENSING ENZYME-RELATED"/>
    <property type="match status" value="1"/>
</dbReference>
<name>A0ABV7WNS5_9GAMM</name>
<evidence type="ECO:0000259" key="2">
    <source>
        <dbReference type="Pfam" id="PF00892"/>
    </source>
</evidence>
<feature type="transmembrane region" description="Helical" evidence="1">
    <location>
        <begin position="119"/>
        <end position="138"/>
    </location>
</feature>
<feature type="transmembrane region" description="Helical" evidence="1">
    <location>
        <begin position="6"/>
        <end position="24"/>
    </location>
</feature>
<dbReference type="EMBL" id="JBHRYN010000007">
    <property type="protein sequence ID" value="MFC3700976.1"/>
    <property type="molecule type" value="Genomic_DNA"/>
</dbReference>
<feature type="domain" description="EamA" evidence="2">
    <location>
        <begin position="4"/>
        <end position="136"/>
    </location>
</feature>
<keyword evidence="1" id="KW-1133">Transmembrane helix</keyword>
<proteinExistence type="predicted"/>
<dbReference type="InterPro" id="IPR037185">
    <property type="entry name" value="EmrE-like"/>
</dbReference>
<feature type="domain" description="EamA" evidence="2">
    <location>
        <begin position="157"/>
        <end position="297"/>
    </location>
</feature>
<keyword evidence="1" id="KW-0472">Membrane</keyword>
<protein>
    <submittedName>
        <fullName evidence="3">DMT family transporter</fullName>
    </submittedName>
</protein>
<dbReference type="InterPro" id="IPR000620">
    <property type="entry name" value="EamA_dom"/>
</dbReference>
<gene>
    <name evidence="3" type="ORF">ACFOND_04915</name>
</gene>
<feature type="transmembrane region" description="Helical" evidence="1">
    <location>
        <begin position="253"/>
        <end position="273"/>
    </location>
</feature>
<evidence type="ECO:0000313" key="4">
    <source>
        <dbReference type="Proteomes" id="UP001595710"/>
    </source>
</evidence>
<dbReference type="Pfam" id="PF00892">
    <property type="entry name" value="EamA"/>
    <property type="match status" value="2"/>
</dbReference>
<feature type="transmembrane region" description="Helical" evidence="1">
    <location>
        <begin position="192"/>
        <end position="216"/>
    </location>
</feature>
<feature type="transmembrane region" description="Helical" evidence="1">
    <location>
        <begin position="228"/>
        <end position="247"/>
    </location>
</feature>
<sequence length="300" mass="31790">MEFIGYLAALGAATCWAVSSMLSVGPVRQLGPIPFNAIRMFMVALFLTLFLIFSGQWHPPSNEDIGILIVSGFIGIFLGDTLLFTAVKILGPRMAGLLFACNAPMSFAFGAWLLGEHYVWLNILGVLGVMLGVFLAIASRGKAGAHQWEQTLGQASLGLVAGFGAALCQSIGTLVVYDIMKGGQDPIFATMIRVWVAVICLGLAVFTVKSLGGVAIYRQLTRRSLGQVFISGFLGMGVGMSLLLWGVNLAPLGIVSILSATTPIILLPLVWYATKERPSMMSFIAAAIVVAGTSLIFVAV</sequence>
<comment type="caution">
    <text evidence="3">The sequence shown here is derived from an EMBL/GenBank/DDBJ whole genome shotgun (WGS) entry which is preliminary data.</text>
</comment>
<dbReference type="Proteomes" id="UP001595710">
    <property type="component" value="Unassembled WGS sequence"/>
</dbReference>
<keyword evidence="4" id="KW-1185">Reference proteome</keyword>
<feature type="transmembrane region" description="Helical" evidence="1">
    <location>
        <begin position="94"/>
        <end position="113"/>
    </location>
</feature>
<dbReference type="SUPFAM" id="SSF103481">
    <property type="entry name" value="Multidrug resistance efflux transporter EmrE"/>
    <property type="match status" value="2"/>
</dbReference>